<reference evidence="13 14" key="2">
    <citation type="journal article" date="2016" name="Environ. Microbiol. Rep.">
        <title>Metagenomic evidence for the presence of phototrophic Gemmatimonadetes bacteria in diverse environments.</title>
        <authorList>
            <person name="Zeng Y."/>
            <person name="Baumbach J."/>
            <person name="Barbosa E.G."/>
            <person name="Azevedo V."/>
            <person name="Zhang C."/>
            <person name="Koblizek M."/>
        </authorList>
    </citation>
    <scope>NUCLEOTIDE SEQUENCE [LARGE SCALE GENOMIC DNA]</scope>
    <source>
        <strain evidence="13 14">AP64</strain>
    </source>
</reference>
<keyword evidence="7" id="KW-0963">Cytoplasm</keyword>
<organism evidence="13 14">
    <name type="scientific">Gemmatimonas phototrophica</name>
    <dbReference type="NCBI Taxonomy" id="1379270"/>
    <lineage>
        <taxon>Bacteria</taxon>
        <taxon>Pseudomonadati</taxon>
        <taxon>Gemmatimonadota</taxon>
        <taxon>Gemmatimonadia</taxon>
        <taxon>Gemmatimonadales</taxon>
        <taxon>Gemmatimonadaceae</taxon>
        <taxon>Gemmatimonas</taxon>
    </lineage>
</organism>
<keyword evidence="6" id="KW-0031">Aminopeptidase</keyword>
<dbReference type="InterPro" id="IPR002410">
    <property type="entry name" value="Peptidase_S33"/>
</dbReference>
<reference evidence="13 14" key="1">
    <citation type="journal article" date="2014" name="Proc. Natl. Acad. Sci. U.S.A.">
        <title>Functional type 2 photosynthetic reaction centers found in the rare bacterial phylum Gemmatimonadetes.</title>
        <authorList>
            <person name="Zeng Y."/>
            <person name="Feng F."/>
            <person name="Medova H."/>
            <person name="Dean J."/>
            <person name="Koblizek M."/>
        </authorList>
    </citation>
    <scope>NUCLEOTIDE SEQUENCE [LARGE SCALE GENOMIC DNA]</scope>
    <source>
        <strain evidence="13 14">AP64</strain>
    </source>
</reference>
<protein>
    <recommendedName>
        <fullName evidence="5">Proline iminopeptidase</fullName>
        <ecNumber evidence="4">3.4.11.5</ecNumber>
    </recommendedName>
    <alternativeName>
        <fullName evidence="10">Prolyl aminopeptidase</fullName>
    </alternativeName>
</protein>
<evidence type="ECO:0000313" key="13">
    <source>
        <dbReference type="EMBL" id="AMW06366.1"/>
    </source>
</evidence>
<dbReference type="InterPro" id="IPR029058">
    <property type="entry name" value="AB_hydrolase_fold"/>
</dbReference>
<dbReference type="EC" id="3.4.11.5" evidence="4"/>
<evidence type="ECO:0000256" key="11">
    <source>
        <dbReference type="SAM" id="SignalP"/>
    </source>
</evidence>
<comment type="subcellular location">
    <subcellularLocation>
        <location evidence="2">Cytoplasm</location>
    </subcellularLocation>
</comment>
<evidence type="ECO:0000256" key="9">
    <source>
        <dbReference type="ARBA" id="ARBA00022801"/>
    </source>
</evidence>
<evidence type="ECO:0000256" key="2">
    <source>
        <dbReference type="ARBA" id="ARBA00004496"/>
    </source>
</evidence>
<dbReference type="OrthoDB" id="9796770at2"/>
<dbReference type="PANTHER" id="PTHR43722">
    <property type="entry name" value="PROLINE IMINOPEPTIDASE"/>
    <property type="match status" value="1"/>
</dbReference>
<dbReference type="PANTHER" id="PTHR43722:SF1">
    <property type="entry name" value="PROLINE IMINOPEPTIDASE"/>
    <property type="match status" value="1"/>
</dbReference>
<evidence type="ECO:0000256" key="6">
    <source>
        <dbReference type="ARBA" id="ARBA00022438"/>
    </source>
</evidence>
<dbReference type="GO" id="GO:0004177">
    <property type="term" value="F:aminopeptidase activity"/>
    <property type="evidence" value="ECO:0007669"/>
    <property type="project" value="UniProtKB-KW"/>
</dbReference>
<accession>A0A143BMQ1</accession>
<gene>
    <name evidence="13" type="ORF">GEMMAAP_19400</name>
</gene>
<keyword evidence="9" id="KW-0378">Hydrolase</keyword>
<dbReference type="EMBL" id="CP011454">
    <property type="protein sequence ID" value="AMW06366.1"/>
    <property type="molecule type" value="Genomic_DNA"/>
</dbReference>
<dbReference type="Proteomes" id="UP000076404">
    <property type="component" value="Chromosome"/>
</dbReference>
<dbReference type="SUPFAM" id="SSF53474">
    <property type="entry name" value="alpha/beta-Hydrolases"/>
    <property type="match status" value="1"/>
</dbReference>
<keyword evidence="14" id="KW-1185">Reference proteome</keyword>
<dbReference type="STRING" id="1379270.GEMMAAP_19400"/>
<dbReference type="InterPro" id="IPR005944">
    <property type="entry name" value="Pro_iminopeptidase"/>
</dbReference>
<evidence type="ECO:0000313" key="14">
    <source>
        <dbReference type="Proteomes" id="UP000076404"/>
    </source>
</evidence>
<evidence type="ECO:0000256" key="10">
    <source>
        <dbReference type="ARBA" id="ARBA00029605"/>
    </source>
</evidence>
<dbReference type="KEGG" id="gph:GEMMAAP_19400"/>
<evidence type="ECO:0000256" key="3">
    <source>
        <dbReference type="ARBA" id="ARBA00010088"/>
    </source>
</evidence>
<evidence type="ECO:0000256" key="7">
    <source>
        <dbReference type="ARBA" id="ARBA00022490"/>
    </source>
</evidence>
<dbReference type="eggNOG" id="COG2267">
    <property type="taxonomic scope" value="Bacteria"/>
</dbReference>
<dbReference type="GO" id="GO:0006508">
    <property type="term" value="P:proteolysis"/>
    <property type="evidence" value="ECO:0007669"/>
    <property type="project" value="UniProtKB-KW"/>
</dbReference>
<evidence type="ECO:0000259" key="12">
    <source>
        <dbReference type="Pfam" id="PF00561"/>
    </source>
</evidence>
<evidence type="ECO:0000256" key="5">
    <source>
        <dbReference type="ARBA" id="ARBA00021843"/>
    </source>
</evidence>
<name>A0A143BMQ1_9BACT</name>
<dbReference type="AlphaFoldDB" id="A0A143BMQ1"/>
<feature type="domain" description="AB hydrolase-1" evidence="12">
    <location>
        <begin position="82"/>
        <end position="350"/>
    </location>
</feature>
<comment type="similarity">
    <text evidence="3">Belongs to the peptidase S33 family.</text>
</comment>
<dbReference type="GO" id="GO:0005737">
    <property type="term" value="C:cytoplasm"/>
    <property type="evidence" value="ECO:0007669"/>
    <property type="project" value="UniProtKB-SubCell"/>
</dbReference>
<comment type="catalytic activity">
    <reaction evidence="1">
        <text>Release of N-terminal proline from a peptide.</text>
        <dbReference type="EC" id="3.4.11.5"/>
    </reaction>
</comment>
<dbReference type="Gene3D" id="3.40.50.1820">
    <property type="entry name" value="alpha/beta hydrolase"/>
    <property type="match status" value="1"/>
</dbReference>
<evidence type="ECO:0000256" key="8">
    <source>
        <dbReference type="ARBA" id="ARBA00022670"/>
    </source>
</evidence>
<evidence type="ECO:0000256" key="4">
    <source>
        <dbReference type="ARBA" id="ARBA00012568"/>
    </source>
</evidence>
<proteinExistence type="inferred from homology"/>
<sequence>MIFRPPRIAGWRRRLAPILGLLSAPLAVTAQTAPPLLRDSVVARLAELRRIHTPDGIELLEPVAIDGTTQWVSVRGKHRENPVIVMIHGGPGSPTMPMAWAYQSPWEDFFTVVHYDQRGVGKNAATADTAALTPTLTFNQLVRDAELMVGWVRAKLGVQRVVVMGYSYGTMIGMALAQRRPEWLHAYVGVGQVSGSGDAYLYQRLRMLAQAAGQRDAMRELDSIAPYPRPGAPVSTVLLTRKWARYFNGGWYGKPTFDLLFALPAWAPEYTAADVARQTAATQWTTRTLVGRDGATLPDSLAVPVVVMQGKHDLHTPYEPARAYVERLRAPHKAFITLEWSAHVPMLEEPGQFLQQLLTVVQPLTVRR</sequence>
<evidence type="ECO:0000256" key="1">
    <source>
        <dbReference type="ARBA" id="ARBA00001585"/>
    </source>
</evidence>
<dbReference type="RefSeq" id="WP_053333822.1">
    <property type="nucleotide sequence ID" value="NZ_CP011454.1"/>
</dbReference>
<dbReference type="Pfam" id="PF00561">
    <property type="entry name" value="Abhydrolase_1"/>
    <property type="match status" value="1"/>
</dbReference>
<dbReference type="InterPro" id="IPR000073">
    <property type="entry name" value="AB_hydrolase_1"/>
</dbReference>
<feature type="signal peptide" evidence="11">
    <location>
        <begin position="1"/>
        <end position="30"/>
    </location>
</feature>
<keyword evidence="11" id="KW-0732">Signal</keyword>
<dbReference type="PRINTS" id="PR00793">
    <property type="entry name" value="PROAMNOPTASE"/>
</dbReference>
<feature type="chain" id="PRO_5007507004" description="Proline iminopeptidase" evidence="11">
    <location>
        <begin position="31"/>
        <end position="368"/>
    </location>
</feature>
<keyword evidence="8" id="KW-0645">Protease</keyword>